<accession>A0A0V0RB10</accession>
<gene>
    <name evidence="1" type="ORF">T07_2360</name>
</gene>
<name>A0A0V0RB10_9BILA</name>
<evidence type="ECO:0000313" key="2">
    <source>
        <dbReference type="Proteomes" id="UP000054630"/>
    </source>
</evidence>
<reference evidence="1 2" key="1">
    <citation type="submission" date="2015-01" db="EMBL/GenBank/DDBJ databases">
        <title>Evolution of Trichinella species and genotypes.</title>
        <authorList>
            <person name="Korhonen P.K."/>
            <person name="Edoardo P."/>
            <person name="Giuseppe L.R."/>
            <person name="Gasser R.B."/>
        </authorList>
    </citation>
    <scope>NUCLEOTIDE SEQUENCE [LARGE SCALE GENOMIC DNA]</scope>
    <source>
        <strain evidence="1">ISS37</strain>
    </source>
</reference>
<dbReference type="EMBL" id="JYDL01001750">
    <property type="protein sequence ID" value="KRX11634.1"/>
    <property type="molecule type" value="Genomic_DNA"/>
</dbReference>
<proteinExistence type="predicted"/>
<organism evidence="1 2">
    <name type="scientific">Trichinella nelsoni</name>
    <dbReference type="NCBI Taxonomy" id="6336"/>
    <lineage>
        <taxon>Eukaryota</taxon>
        <taxon>Metazoa</taxon>
        <taxon>Ecdysozoa</taxon>
        <taxon>Nematoda</taxon>
        <taxon>Enoplea</taxon>
        <taxon>Dorylaimia</taxon>
        <taxon>Trichinellida</taxon>
        <taxon>Trichinellidae</taxon>
        <taxon>Trichinella</taxon>
    </lineage>
</organism>
<dbReference type="Proteomes" id="UP000054630">
    <property type="component" value="Unassembled WGS sequence"/>
</dbReference>
<keyword evidence="2" id="KW-1185">Reference proteome</keyword>
<protein>
    <submittedName>
        <fullName evidence="1">Uncharacterized protein</fullName>
    </submittedName>
</protein>
<evidence type="ECO:0000313" key="1">
    <source>
        <dbReference type="EMBL" id="KRX11634.1"/>
    </source>
</evidence>
<dbReference type="AlphaFoldDB" id="A0A0V0RB10"/>
<comment type="caution">
    <text evidence="1">The sequence shown here is derived from an EMBL/GenBank/DDBJ whole genome shotgun (WGS) entry which is preliminary data.</text>
</comment>
<sequence length="37" mass="4262">MRPTYGVDDLLLVLLNPKWDLEGVEIDEHVGLNWVLV</sequence>